<protein>
    <submittedName>
        <fullName evidence="2">Uncharacterized protein</fullName>
    </submittedName>
</protein>
<keyword evidence="1" id="KW-0812">Transmembrane</keyword>
<proteinExistence type="predicted"/>
<keyword evidence="1" id="KW-1133">Transmembrane helix</keyword>
<dbReference type="EMBL" id="ML734552">
    <property type="protein sequence ID" value="KAB8253057.1"/>
    <property type="molecule type" value="Genomic_DNA"/>
</dbReference>
<reference evidence="2" key="1">
    <citation type="submission" date="2019-04" db="EMBL/GenBank/DDBJ databases">
        <title>Friends and foes A comparative genomics study of 23 Aspergillus species from section Flavi.</title>
        <authorList>
            <consortium name="DOE Joint Genome Institute"/>
            <person name="Kjaerbolling I."/>
            <person name="Vesth T."/>
            <person name="Frisvad J.C."/>
            <person name="Nybo J.L."/>
            <person name="Theobald S."/>
            <person name="Kildgaard S."/>
            <person name="Isbrandt T."/>
            <person name="Kuo A."/>
            <person name="Sato A."/>
            <person name="Lyhne E.K."/>
            <person name="Kogle M.E."/>
            <person name="Wiebenga A."/>
            <person name="Kun R.S."/>
            <person name="Lubbers R.J."/>
            <person name="Makela M.R."/>
            <person name="Barry K."/>
            <person name="Chovatia M."/>
            <person name="Clum A."/>
            <person name="Daum C."/>
            <person name="Haridas S."/>
            <person name="He G."/>
            <person name="LaButti K."/>
            <person name="Lipzen A."/>
            <person name="Mondo S."/>
            <person name="Riley R."/>
            <person name="Salamov A."/>
            <person name="Simmons B.A."/>
            <person name="Magnuson J.K."/>
            <person name="Henrissat B."/>
            <person name="Mortensen U.H."/>
            <person name="Larsen T.O."/>
            <person name="Devries R.P."/>
            <person name="Grigoriev I.V."/>
            <person name="Machida M."/>
            <person name="Baker S.E."/>
            <person name="Andersen M.R."/>
        </authorList>
    </citation>
    <scope>NUCLEOTIDE SEQUENCE [LARGE SCALE GENOMIC DNA]</scope>
    <source>
        <strain evidence="2">CBS 121.62</strain>
    </source>
</reference>
<evidence type="ECO:0000313" key="2">
    <source>
        <dbReference type="EMBL" id="KAB8253057.1"/>
    </source>
</evidence>
<sequence length="89" mass="9780">MALQHRCDIIATLQRSTPINPLNPLMVPCLTSPTSVPELRPRDLHYIAIGQQSVSSMSRSNIAYGSLGIAFFPRGSSCILTLFMIYGSR</sequence>
<keyword evidence="1" id="KW-0472">Membrane</keyword>
<dbReference type="Proteomes" id="UP000325434">
    <property type="component" value="Unassembled WGS sequence"/>
</dbReference>
<feature type="transmembrane region" description="Helical" evidence="1">
    <location>
        <begin position="62"/>
        <end position="86"/>
    </location>
</feature>
<evidence type="ECO:0000256" key="1">
    <source>
        <dbReference type="SAM" id="Phobius"/>
    </source>
</evidence>
<gene>
    <name evidence="2" type="ORF">BDV35DRAFT_334205</name>
</gene>
<organism evidence="2">
    <name type="scientific">Aspergillus flavus</name>
    <dbReference type="NCBI Taxonomy" id="5059"/>
    <lineage>
        <taxon>Eukaryota</taxon>
        <taxon>Fungi</taxon>
        <taxon>Dikarya</taxon>
        <taxon>Ascomycota</taxon>
        <taxon>Pezizomycotina</taxon>
        <taxon>Eurotiomycetes</taxon>
        <taxon>Eurotiomycetidae</taxon>
        <taxon>Eurotiales</taxon>
        <taxon>Aspergillaceae</taxon>
        <taxon>Aspergillus</taxon>
        <taxon>Aspergillus subgen. Circumdati</taxon>
    </lineage>
</organism>
<name>A0A5N6HGT7_ASPFL</name>
<accession>A0A5N6HGT7</accession>
<dbReference type="AlphaFoldDB" id="A0A5N6HGT7"/>